<name>A0A0E0MDA0_ORYPU</name>
<dbReference type="AlphaFoldDB" id="A0A0E0MDA0"/>
<feature type="signal peptide" evidence="1">
    <location>
        <begin position="1"/>
        <end position="31"/>
    </location>
</feature>
<reference evidence="2" key="1">
    <citation type="submission" date="2015-04" db="UniProtKB">
        <authorList>
            <consortium name="EnsemblPlants"/>
        </authorList>
    </citation>
    <scope>IDENTIFICATION</scope>
</reference>
<protein>
    <recommendedName>
        <fullName evidence="4">Knottin scorpion toxin-like domain-containing protein</fullName>
    </recommendedName>
</protein>
<dbReference type="EnsemblPlants" id="OPUNC11G05080.1">
    <property type="protein sequence ID" value="OPUNC11G05080.1"/>
    <property type="gene ID" value="OPUNC11G05080"/>
</dbReference>
<dbReference type="EnsemblPlants" id="OPUNC04G18390.1">
    <property type="protein sequence ID" value="OPUNC04G18390.1"/>
    <property type="gene ID" value="OPUNC04G18390"/>
</dbReference>
<keyword evidence="1" id="KW-0732">Signal</keyword>
<dbReference type="Gramene" id="OPUNC11G05080.1">
    <property type="protein sequence ID" value="OPUNC11G05080.1"/>
    <property type="gene ID" value="OPUNC11G05080"/>
</dbReference>
<accession>A0A0E0MDA0</accession>
<evidence type="ECO:0000256" key="1">
    <source>
        <dbReference type="SAM" id="SignalP"/>
    </source>
</evidence>
<feature type="chain" id="PRO_5007398888" description="Knottin scorpion toxin-like domain-containing protein" evidence="1">
    <location>
        <begin position="32"/>
        <end position="110"/>
    </location>
</feature>
<reference evidence="2" key="2">
    <citation type="submission" date="2018-05" db="EMBL/GenBank/DDBJ databases">
        <title>OpunRS2 (Oryza punctata Reference Sequence Version 2).</title>
        <authorList>
            <person name="Zhang J."/>
            <person name="Kudrna D."/>
            <person name="Lee S."/>
            <person name="Talag J."/>
            <person name="Welchert J."/>
            <person name="Wing R.A."/>
        </authorList>
    </citation>
    <scope>NUCLEOTIDE SEQUENCE [LARGE SCALE GENOMIC DNA]</scope>
</reference>
<organism evidence="2">
    <name type="scientific">Oryza punctata</name>
    <name type="common">Red rice</name>
    <dbReference type="NCBI Taxonomy" id="4537"/>
    <lineage>
        <taxon>Eukaryota</taxon>
        <taxon>Viridiplantae</taxon>
        <taxon>Streptophyta</taxon>
        <taxon>Embryophyta</taxon>
        <taxon>Tracheophyta</taxon>
        <taxon>Spermatophyta</taxon>
        <taxon>Magnoliopsida</taxon>
        <taxon>Liliopsida</taxon>
        <taxon>Poales</taxon>
        <taxon>Poaceae</taxon>
        <taxon>BOP clade</taxon>
        <taxon>Oryzoideae</taxon>
        <taxon>Oryzeae</taxon>
        <taxon>Oryzinae</taxon>
        <taxon>Oryza</taxon>
    </lineage>
</organism>
<dbReference type="Proteomes" id="UP000026962">
    <property type="component" value="Chromosome 11"/>
</dbReference>
<dbReference type="Proteomes" id="UP000026962">
    <property type="component" value="Chromosome 4"/>
</dbReference>
<dbReference type="Gramene" id="OPUNC04G18390.1">
    <property type="protein sequence ID" value="OPUNC04G18390.1"/>
    <property type="gene ID" value="OPUNC04G18390"/>
</dbReference>
<sequence>MALHLAASSRNSTVAVAVPLVMFFLVAAAAAAASSSSSPLPPLPASSEYRPNDVDVFATCFKAESCWDTGCKIRCRDLGWNPACSRCKTFSRDVGQYCCCGYPDYKPPSS</sequence>
<dbReference type="HOGENOM" id="CLU_172096_0_0_1"/>
<evidence type="ECO:0000313" key="2">
    <source>
        <dbReference type="EnsemblPlants" id="OPUNC11G05080.1"/>
    </source>
</evidence>
<proteinExistence type="predicted"/>
<evidence type="ECO:0000313" key="3">
    <source>
        <dbReference type="Proteomes" id="UP000026962"/>
    </source>
</evidence>
<dbReference type="OMA" id="FEVSACD"/>
<keyword evidence="3" id="KW-1185">Reference proteome</keyword>
<evidence type="ECO:0008006" key="4">
    <source>
        <dbReference type="Google" id="ProtNLM"/>
    </source>
</evidence>